<reference evidence="16 17" key="1">
    <citation type="submission" date="2023-07" db="EMBL/GenBank/DDBJ databases">
        <title>Sequencing the genomes of 1000 actinobacteria strains.</title>
        <authorList>
            <person name="Klenk H.-P."/>
        </authorList>
    </citation>
    <scope>NUCLEOTIDE SEQUENCE [LARGE SCALE GENOMIC DNA]</scope>
    <source>
        <strain evidence="16 17">DSM 44388</strain>
    </source>
</reference>
<dbReference type="SUPFAM" id="SSF51011">
    <property type="entry name" value="Glycosyl hydrolase domain"/>
    <property type="match status" value="1"/>
</dbReference>
<dbReference type="InterPro" id="IPR006047">
    <property type="entry name" value="GH13_cat_dom"/>
</dbReference>
<keyword evidence="6" id="KW-0479">Metal-binding</keyword>
<feature type="compositionally biased region" description="Low complexity" evidence="13">
    <location>
        <begin position="47"/>
        <end position="96"/>
    </location>
</feature>
<keyword evidence="17" id="KW-1185">Reference proteome</keyword>
<evidence type="ECO:0000313" key="17">
    <source>
        <dbReference type="Proteomes" id="UP001235712"/>
    </source>
</evidence>
<dbReference type="InterPro" id="IPR006046">
    <property type="entry name" value="Alpha_amylase"/>
</dbReference>
<dbReference type="PANTHER" id="PTHR43447">
    <property type="entry name" value="ALPHA-AMYLASE"/>
    <property type="match status" value="1"/>
</dbReference>
<protein>
    <recommendedName>
        <fullName evidence="5 12">Alpha-amylase</fullName>
        <ecNumber evidence="4 12">3.2.1.1</ecNumber>
    </recommendedName>
</protein>
<accession>A0ABT9NXD3</accession>
<feature type="domain" description="Glycosyl hydrolase family 13 catalytic" evidence="15">
    <location>
        <begin position="100"/>
        <end position="456"/>
    </location>
</feature>
<evidence type="ECO:0000256" key="7">
    <source>
        <dbReference type="ARBA" id="ARBA00022801"/>
    </source>
</evidence>
<dbReference type="PRINTS" id="PR00110">
    <property type="entry name" value="ALPHAAMYLASE"/>
</dbReference>
<dbReference type="EC" id="3.2.1.1" evidence="4 12"/>
<dbReference type="GO" id="GO:0004556">
    <property type="term" value="F:alpha-amylase activity"/>
    <property type="evidence" value="ECO:0007669"/>
    <property type="project" value="UniProtKB-EC"/>
</dbReference>
<keyword evidence="8" id="KW-0106">Calcium</keyword>
<evidence type="ECO:0000259" key="14">
    <source>
        <dbReference type="SMART" id="SM00632"/>
    </source>
</evidence>
<gene>
    <name evidence="16" type="ORF">J2S57_000836</name>
</gene>
<evidence type="ECO:0000256" key="3">
    <source>
        <dbReference type="ARBA" id="ARBA00008061"/>
    </source>
</evidence>
<feature type="region of interest" description="Disordered" evidence="13">
    <location>
        <begin position="38"/>
        <end position="96"/>
    </location>
</feature>
<evidence type="ECO:0000256" key="6">
    <source>
        <dbReference type="ARBA" id="ARBA00022723"/>
    </source>
</evidence>
<evidence type="ECO:0000313" key="16">
    <source>
        <dbReference type="EMBL" id="MDP9825087.1"/>
    </source>
</evidence>
<dbReference type="InterPro" id="IPR006048">
    <property type="entry name" value="A-amylase/branching_C"/>
</dbReference>
<dbReference type="RefSeq" id="WP_307238509.1">
    <property type="nucleotide sequence ID" value="NZ_JAUSQZ010000001.1"/>
</dbReference>
<evidence type="ECO:0000256" key="10">
    <source>
        <dbReference type="ARBA" id="ARBA00023295"/>
    </source>
</evidence>
<comment type="caution">
    <text evidence="16">The sequence shown here is derived from an EMBL/GenBank/DDBJ whole genome shotgun (WGS) entry which is preliminary data.</text>
</comment>
<dbReference type="SUPFAM" id="SSF51445">
    <property type="entry name" value="(Trans)glycosidases"/>
    <property type="match status" value="1"/>
</dbReference>
<name>A0ABT9NXD3_9ACTN</name>
<dbReference type="InterPro" id="IPR013780">
    <property type="entry name" value="Glyco_hydro_b"/>
</dbReference>
<evidence type="ECO:0000256" key="5">
    <source>
        <dbReference type="ARBA" id="ARBA00017303"/>
    </source>
</evidence>
<evidence type="ECO:0000256" key="4">
    <source>
        <dbReference type="ARBA" id="ARBA00012595"/>
    </source>
</evidence>
<proteinExistence type="inferred from homology"/>
<feature type="domain" description="Alpha-amylase C-terminal" evidence="14">
    <location>
        <begin position="465"/>
        <end position="550"/>
    </location>
</feature>
<evidence type="ECO:0000256" key="2">
    <source>
        <dbReference type="ARBA" id="ARBA00001913"/>
    </source>
</evidence>
<organism evidence="16 17">
    <name type="scientific">Kineosporia succinea</name>
    <dbReference type="NCBI Taxonomy" id="84632"/>
    <lineage>
        <taxon>Bacteria</taxon>
        <taxon>Bacillati</taxon>
        <taxon>Actinomycetota</taxon>
        <taxon>Actinomycetes</taxon>
        <taxon>Kineosporiales</taxon>
        <taxon>Kineosporiaceae</taxon>
        <taxon>Kineosporia</taxon>
    </lineage>
</organism>
<evidence type="ECO:0000256" key="12">
    <source>
        <dbReference type="RuleBase" id="RU361134"/>
    </source>
</evidence>
<dbReference type="Proteomes" id="UP001235712">
    <property type="component" value="Unassembled WGS sequence"/>
</dbReference>
<keyword evidence="7 12" id="KW-0378">Hydrolase</keyword>
<dbReference type="Pfam" id="PF00128">
    <property type="entry name" value="Alpha-amylase"/>
    <property type="match status" value="1"/>
</dbReference>
<evidence type="ECO:0000256" key="9">
    <source>
        <dbReference type="ARBA" id="ARBA00023277"/>
    </source>
</evidence>
<comment type="catalytic activity">
    <reaction evidence="1 12">
        <text>Endohydrolysis of (1-&gt;4)-alpha-D-glucosidic linkages in polysaccharides containing three or more (1-&gt;4)-alpha-linked D-glucose units.</text>
        <dbReference type="EC" id="3.2.1.1"/>
    </reaction>
</comment>
<dbReference type="InterPro" id="IPR017853">
    <property type="entry name" value="GH"/>
</dbReference>
<evidence type="ECO:0000256" key="13">
    <source>
        <dbReference type="SAM" id="MobiDB-lite"/>
    </source>
</evidence>
<comment type="similarity">
    <text evidence="3 11">Belongs to the glycosyl hydrolase 13 family.</text>
</comment>
<keyword evidence="10 12" id="KW-0326">Glycosidase</keyword>
<sequence>MKQTAGKAKQGRRRIATIAGATAVLVVGVSATAVHAWPNRGERGARTASTTPTPAGTTPSATSTAAATTTASPDANVSAGTAATTSSSSTQEKASTTRGDVIANLFEWNWASVGKECTTVLGPNGYGGVQVAPPQDSVKVTWNTHPWWEVYQPAGYDLNSRMGSEAQFRTMVQTCRDAGVNVYVDAVINHMSGADMTKDGATSYSGNAYSAMTYPGLYTKDDFHQASDCPTSSGLVEDYDNVKQVHFCRLSGLEDLKTESTYVRGAITTYLNKLLGYGVSGFRVDAAKHIPLADMKAIIDGLDQTADGTDPYVALEVFGGKGELSQASYAELGSVLGLDASVDLKQAFNGKIASLKTFGDNLIPSGKSLTFVMNHDTDRSGDSIQSKDTGSDRLATQFVLANDYGTAQVYSSFTWAAKDDAPPSGSDGMVTDTDCSSSAWNCLDRDPAVLGLIAFRNTVGDAAVTNWSDDGSNLISFSRGEKGWTAMNNTSAAKTQSFDTNLAEGTYCDLATGGAADGSCEGTKVKVAADGTASVTVPARGAVAITVDSLV</sequence>
<evidence type="ECO:0000259" key="15">
    <source>
        <dbReference type="SMART" id="SM00642"/>
    </source>
</evidence>
<dbReference type="Gene3D" id="2.60.40.1180">
    <property type="entry name" value="Golgi alpha-mannosidase II"/>
    <property type="match status" value="1"/>
</dbReference>
<dbReference type="InterPro" id="IPR031319">
    <property type="entry name" value="A-amylase_C"/>
</dbReference>
<dbReference type="Pfam" id="PF02806">
    <property type="entry name" value="Alpha-amylase_C"/>
    <property type="match status" value="1"/>
</dbReference>
<dbReference type="CDD" id="cd11317">
    <property type="entry name" value="AmyAc_bac_euk_AmyA"/>
    <property type="match status" value="1"/>
</dbReference>
<dbReference type="Gene3D" id="3.20.20.80">
    <property type="entry name" value="Glycosidases"/>
    <property type="match status" value="1"/>
</dbReference>
<comment type="cofactor">
    <cofactor evidence="2">
        <name>Ca(2+)</name>
        <dbReference type="ChEBI" id="CHEBI:29108"/>
    </cofactor>
</comment>
<evidence type="ECO:0000256" key="8">
    <source>
        <dbReference type="ARBA" id="ARBA00022837"/>
    </source>
</evidence>
<dbReference type="SMART" id="SM00642">
    <property type="entry name" value="Aamy"/>
    <property type="match status" value="1"/>
</dbReference>
<keyword evidence="9 12" id="KW-0119">Carbohydrate metabolism</keyword>
<dbReference type="EMBL" id="JAUSQZ010000001">
    <property type="protein sequence ID" value="MDP9825087.1"/>
    <property type="molecule type" value="Genomic_DNA"/>
</dbReference>
<evidence type="ECO:0000256" key="11">
    <source>
        <dbReference type="RuleBase" id="RU003615"/>
    </source>
</evidence>
<evidence type="ECO:0000256" key="1">
    <source>
        <dbReference type="ARBA" id="ARBA00000548"/>
    </source>
</evidence>
<dbReference type="SMART" id="SM00632">
    <property type="entry name" value="Aamy_C"/>
    <property type="match status" value="1"/>
</dbReference>